<reference evidence="1 2" key="1">
    <citation type="submission" date="2016-10" db="EMBL/GenBank/DDBJ databases">
        <authorList>
            <person name="de Groot N.N."/>
        </authorList>
    </citation>
    <scope>NUCLEOTIDE SEQUENCE [LARGE SCALE GENOMIC DNA]</scope>
    <source>
        <strain evidence="1 2">DSM 9990</strain>
    </source>
</reference>
<evidence type="ECO:0000313" key="2">
    <source>
        <dbReference type="Proteomes" id="UP000199611"/>
    </source>
</evidence>
<keyword evidence="2" id="KW-1185">Reference proteome</keyword>
<accession>A0A1I4SUS3</accession>
<dbReference type="RefSeq" id="WP_093394185.1">
    <property type="nucleotide sequence ID" value="NZ_FOUU01000002.1"/>
</dbReference>
<dbReference type="InterPro" id="IPR038042">
    <property type="entry name" value="Gp37-like"/>
</dbReference>
<dbReference type="Gene3D" id="3.30.2000.10">
    <property type="entry name" value="Phage tail protein-like"/>
    <property type="match status" value="1"/>
</dbReference>
<name>A0A1I4SUS3_9BACT</name>
<dbReference type="EMBL" id="FOUU01000002">
    <property type="protein sequence ID" value="SFM68288.1"/>
    <property type="molecule type" value="Genomic_DNA"/>
</dbReference>
<dbReference type="Pfam" id="PF08873">
    <property type="entry name" value="Phage_Mu_Gp37"/>
    <property type="match status" value="1"/>
</dbReference>
<organism evidence="1 2">
    <name type="scientific">Thermodesulforhabdus norvegica</name>
    <dbReference type="NCBI Taxonomy" id="39841"/>
    <lineage>
        <taxon>Bacteria</taxon>
        <taxon>Pseudomonadati</taxon>
        <taxon>Thermodesulfobacteriota</taxon>
        <taxon>Syntrophobacteria</taxon>
        <taxon>Syntrophobacterales</taxon>
        <taxon>Thermodesulforhabdaceae</taxon>
        <taxon>Thermodesulforhabdus</taxon>
    </lineage>
</organism>
<gene>
    <name evidence="1" type="ORF">SAMN05660836_01180</name>
</gene>
<dbReference type="InterPro" id="IPR014972">
    <property type="entry name" value="Phage_Mu_Gp37"/>
</dbReference>
<dbReference type="Proteomes" id="UP000199611">
    <property type="component" value="Unassembled WGS sequence"/>
</dbReference>
<protein>
    <recommendedName>
        <fullName evidence="3">DUF1834 family protein</fullName>
    </recommendedName>
</protein>
<dbReference type="AlphaFoldDB" id="A0A1I4SUS3"/>
<evidence type="ECO:0000313" key="1">
    <source>
        <dbReference type="EMBL" id="SFM68288.1"/>
    </source>
</evidence>
<dbReference type="STRING" id="39841.SAMN05660836_01180"/>
<proteinExistence type="predicted"/>
<sequence>MFNIIDIENAFLAALETLKSEGVLTLESYAEKLGAEDVRRQVQRLPAVFVVWNGSRFETANRADYVTVSVSILVCDRSLRDEVDARRGAYGIMDRVREILHMRYLEGLGTAQCSREFILSAAKQIVVCAAEYEIKLVKTR</sequence>
<evidence type="ECO:0008006" key="3">
    <source>
        <dbReference type="Google" id="ProtNLM"/>
    </source>
</evidence>